<name>A0A3M7QBI0_BRAPC</name>
<dbReference type="Proteomes" id="UP000276133">
    <property type="component" value="Unassembled WGS sequence"/>
</dbReference>
<sequence>MAVCTVPNTTILFIIYKRIINLLYFRIFFILNNSIRKIFNQYAEQLFKISFLPKPNIERLLDTEIQQLNGQIITNKTCYAQLYSKLITEDIDRERNQMDLIEAKFSEFELIDALKILKPPESTKSAVYKWFETFRLNTIRLEHINTNYVNKLQMNFEESNQIIISNMEESLVNKFLENKDAIF</sequence>
<proteinExistence type="predicted"/>
<evidence type="ECO:0000313" key="3">
    <source>
        <dbReference type="Proteomes" id="UP000276133"/>
    </source>
</evidence>
<dbReference type="OrthoDB" id="431588at2759"/>
<organism evidence="2 3">
    <name type="scientific">Brachionus plicatilis</name>
    <name type="common">Marine rotifer</name>
    <name type="synonym">Brachionus muelleri</name>
    <dbReference type="NCBI Taxonomy" id="10195"/>
    <lineage>
        <taxon>Eukaryota</taxon>
        <taxon>Metazoa</taxon>
        <taxon>Spiralia</taxon>
        <taxon>Gnathifera</taxon>
        <taxon>Rotifera</taxon>
        <taxon>Eurotatoria</taxon>
        <taxon>Monogononta</taxon>
        <taxon>Pseudotrocha</taxon>
        <taxon>Ploima</taxon>
        <taxon>Brachionidae</taxon>
        <taxon>Brachionus</taxon>
    </lineage>
</organism>
<protein>
    <submittedName>
        <fullName evidence="2">Coiled-coil domain-containing protein</fullName>
    </submittedName>
</protein>
<dbReference type="STRING" id="10195.A0A3M7QBI0"/>
<reference evidence="2 3" key="1">
    <citation type="journal article" date="2018" name="Sci. Rep.">
        <title>Genomic signatures of local adaptation to the degree of environmental predictability in rotifers.</title>
        <authorList>
            <person name="Franch-Gras L."/>
            <person name="Hahn C."/>
            <person name="Garcia-Roger E.M."/>
            <person name="Carmona M.J."/>
            <person name="Serra M."/>
            <person name="Gomez A."/>
        </authorList>
    </citation>
    <scope>NUCLEOTIDE SEQUENCE [LARGE SCALE GENOMIC DNA]</scope>
    <source>
        <strain evidence="2">HYR1</strain>
    </source>
</reference>
<comment type="caution">
    <text evidence="2">The sequence shown here is derived from an EMBL/GenBank/DDBJ whole genome shotgun (WGS) entry which is preliminary data.</text>
</comment>
<dbReference type="InterPro" id="IPR028089">
    <property type="entry name" value="DUF4455"/>
</dbReference>
<feature type="domain" description="DUF4455" evidence="1">
    <location>
        <begin position="33"/>
        <end position="99"/>
    </location>
</feature>
<keyword evidence="3" id="KW-1185">Reference proteome</keyword>
<gene>
    <name evidence="2" type="ORF">BpHYR1_038149</name>
</gene>
<dbReference type="EMBL" id="REGN01006778">
    <property type="protein sequence ID" value="RNA08318.1"/>
    <property type="molecule type" value="Genomic_DNA"/>
</dbReference>
<dbReference type="Pfam" id="PF14643">
    <property type="entry name" value="DUF4455"/>
    <property type="match status" value="1"/>
</dbReference>
<dbReference type="AlphaFoldDB" id="A0A3M7QBI0"/>
<evidence type="ECO:0000313" key="2">
    <source>
        <dbReference type="EMBL" id="RNA08318.1"/>
    </source>
</evidence>
<evidence type="ECO:0000259" key="1">
    <source>
        <dbReference type="Pfam" id="PF14643"/>
    </source>
</evidence>
<accession>A0A3M7QBI0</accession>